<gene>
    <name evidence="1" type="ORF">ICP22011A_0037</name>
</gene>
<protein>
    <submittedName>
        <fullName evidence="1">Uncharacterized protein</fullName>
    </submittedName>
</protein>
<name>A0A076G4D6_9CAUD</name>
<accession>A0A076G4D6</accession>
<proteinExistence type="predicted"/>
<sequence length="122" mass="13612">MKSFLLSVFLILTLCVSLPSEAEPSPNVTRAAFVEYIGSCITDGYIAAATPNGKFYVDFILATKKSQIYYDRLDRAEKQLFADYLWELESKYTRAKGCRLALDAMQEGSDEMAAALVYVEGL</sequence>
<dbReference type="Proteomes" id="UP000028661">
    <property type="component" value="Segment"/>
</dbReference>
<reference evidence="2" key="1">
    <citation type="journal article" date="2014" name="Elife">
        <title>Evolutionary consequences of intra-patient phage predation on microbial populations.</title>
        <authorList>
            <person name="Seed K.D."/>
            <person name="Yen M."/>
            <person name="Shapiro B.J."/>
            <person name="Hilaire I.J."/>
            <person name="Charles R.C."/>
            <person name="Teng J.E."/>
            <person name="Ivers L.C."/>
            <person name="Boncy J."/>
            <person name="Harris J.B."/>
            <person name="Camilli A."/>
        </authorList>
    </citation>
    <scope>NUCLEOTIDE SEQUENCE [LARGE SCALE GENOMIC DNA]</scope>
</reference>
<dbReference type="EMBL" id="KM224878">
    <property type="protein sequence ID" value="AII27081.1"/>
    <property type="molecule type" value="Genomic_DNA"/>
</dbReference>
<evidence type="ECO:0000313" key="2">
    <source>
        <dbReference type="Proteomes" id="UP000028661"/>
    </source>
</evidence>
<evidence type="ECO:0000313" key="1">
    <source>
        <dbReference type="EMBL" id="AII27081.1"/>
    </source>
</evidence>
<organism evidence="1 2">
    <name type="scientific">Vibrio phage ICP2_2011_A</name>
    <dbReference type="NCBI Taxonomy" id="1529057"/>
    <lineage>
        <taxon>Viruses</taxon>
        <taxon>Duplodnaviria</taxon>
        <taxon>Heunggongvirae</taxon>
        <taxon>Uroviricota</taxon>
        <taxon>Caudoviricetes</taxon>
        <taxon>Zobellviridae</taxon>
        <taxon>Icepovirus</taxon>
        <taxon>Icepovirus bengalense</taxon>
    </lineage>
</organism>